<evidence type="ECO:0000313" key="2">
    <source>
        <dbReference type="EMBL" id="GJJ73254.1"/>
    </source>
</evidence>
<dbReference type="OrthoDB" id="2434198at2759"/>
<feature type="compositionally biased region" description="Basic and acidic residues" evidence="1">
    <location>
        <begin position="88"/>
        <end position="106"/>
    </location>
</feature>
<feature type="region of interest" description="Disordered" evidence="1">
    <location>
        <begin position="273"/>
        <end position="293"/>
    </location>
</feature>
<reference evidence="2" key="1">
    <citation type="submission" date="2021-11" db="EMBL/GenBank/DDBJ databases">
        <authorList>
            <person name="Herlambang A."/>
            <person name="Guo Y."/>
            <person name="Takashima Y."/>
            <person name="Nishizawa T."/>
        </authorList>
    </citation>
    <scope>NUCLEOTIDE SEQUENCE</scope>
    <source>
        <strain evidence="2">E1425</strain>
    </source>
</reference>
<evidence type="ECO:0000313" key="3">
    <source>
        <dbReference type="Proteomes" id="UP000827284"/>
    </source>
</evidence>
<gene>
    <name evidence="2" type="ORF">EMPS_05612</name>
</gene>
<feature type="compositionally biased region" description="Low complexity" evidence="1">
    <location>
        <begin position="132"/>
        <end position="150"/>
    </location>
</feature>
<feature type="compositionally biased region" description="Basic and acidic residues" evidence="1">
    <location>
        <begin position="39"/>
        <end position="53"/>
    </location>
</feature>
<comment type="caution">
    <text evidence="2">The sequence shown here is derived from an EMBL/GenBank/DDBJ whole genome shotgun (WGS) entry which is preliminary data.</text>
</comment>
<sequence>MSNAKDNFNNPTHLSDDKGHPVIDSLEQTRLAHYQEPFPHSHDDAAAHIAHDDVVDEILNQEERVPLDPKKLPVNPPSAPSSSSRRSSTSDRSKNEVPGGKEESNKNNKPSSNASGSDKRDNSNNHANSLAKGSSGHPSSKTTSTPSSGSDAKLKVPDQQKATAGERGGSKPKSTSTDAPHPLSKAGSGATNPPHPASEARSDANGGSKPHSGANKSPVVTSGAFKEGGKTQDDGGDMIGLSTTATLPSATWEPLVNKSSNQLPFNDAIRSEMTSSGHELEHDKPSVLPELMPGFKGRMADIHHSTLKGVSGASGNSSMQSSSSGSSEGAQRWSGGTMFPTAIPTGLKTPFSGDVSHREHIRSASEDATRALAKSSILYESSDLTESTTRLGDEEDNSISHPGASAHISSSGTLIQGGKGGRRWSHEISPEKAGLAGSVIEVAGLIKDVVIDKIQQRPPAGTTSDSLFSHSSGEKEAAARVAFGGAEEAGDQNIYLEGLEHHMAHHMAHDAARSAAASAPTGSIEAQKVFGSALDAGLAGRSVFHQTANPEVMKSLLLEHPESLGYHARDPTLDPLEEQNVNNTIAGNVPGPKDLSRMRR</sequence>
<dbReference type="AlphaFoldDB" id="A0A9P3LWN8"/>
<feature type="region of interest" description="Disordered" evidence="1">
    <location>
        <begin position="1"/>
        <end position="242"/>
    </location>
</feature>
<organism evidence="2 3">
    <name type="scientific">Entomortierella parvispora</name>
    <dbReference type="NCBI Taxonomy" id="205924"/>
    <lineage>
        <taxon>Eukaryota</taxon>
        <taxon>Fungi</taxon>
        <taxon>Fungi incertae sedis</taxon>
        <taxon>Mucoromycota</taxon>
        <taxon>Mortierellomycotina</taxon>
        <taxon>Mortierellomycetes</taxon>
        <taxon>Mortierellales</taxon>
        <taxon>Mortierellaceae</taxon>
        <taxon>Entomortierella</taxon>
    </lineage>
</organism>
<accession>A0A9P3LWN8</accession>
<feature type="compositionally biased region" description="Low complexity" evidence="1">
    <location>
        <begin position="107"/>
        <end position="116"/>
    </location>
</feature>
<feature type="region of interest" description="Disordered" evidence="1">
    <location>
        <begin position="307"/>
        <end position="336"/>
    </location>
</feature>
<keyword evidence="3" id="KW-1185">Reference proteome</keyword>
<name>A0A9P3LWN8_9FUNG</name>
<reference evidence="2" key="2">
    <citation type="journal article" date="2022" name="Microbiol. Resour. Announc.">
        <title>Whole-Genome Sequence of Entomortierella parvispora E1425, a Mucoromycotan Fungus Associated with Burkholderiaceae-Related Endosymbiotic Bacteria.</title>
        <authorList>
            <person name="Herlambang A."/>
            <person name="Guo Y."/>
            <person name="Takashima Y."/>
            <person name="Narisawa K."/>
            <person name="Ohta H."/>
            <person name="Nishizawa T."/>
        </authorList>
    </citation>
    <scope>NUCLEOTIDE SEQUENCE</scope>
    <source>
        <strain evidence="2">E1425</strain>
    </source>
</reference>
<feature type="compositionally biased region" description="Polar residues" evidence="1">
    <location>
        <begin position="1"/>
        <end position="13"/>
    </location>
</feature>
<feature type="compositionally biased region" description="Basic and acidic residues" evidence="1">
    <location>
        <begin position="61"/>
        <end position="71"/>
    </location>
</feature>
<dbReference type="Proteomes" id="UP000827284">
    <property type="component" value="Unassembled WGS sequence"/>
</dbReference>
<feature type="compositionally biased region" description="Low complexity" evidence="1">
    <location>
        <begin position="311"/>
        <end position="329"/>
    </location>
</feature>
<feature type="region of interest" description="Disordered" evidence="1">
    <location>
        <begin position="392"/>
        <end position="426"/>
    </location>
</feature>
<proteinExistence type="predicted"/>
<dbReference type="EMBL" id="BQFW01000007">
    <property type="protein sequence ID" value="GJJ73254.1"/>
    <property type="molecule type" value="Genomic_DNA"/>
</dbReference>
<evidence type="ECO:0000256" key="1">
    <source>
        <dbReference type="SAM" id="MobiDB-lite"/>
    </source>
</evidence>
<protein>
    <submittedName>
        <fullName evidence="2">Uncharacterized protein</fullName>
    </submittedName>
</protein>